<evidence type="ECO:0000313" key="12">
    <source>
        <dbReference type="Proteomes" id="UP000737018"/>
    </source>
</evidence>
<evidence type="ECO:0000256" key="5">
    <source>
        <dbReference type="ARBA" id="ARBA00022840"/>
    </source>
</evidence>
<evidence type="ECO:0008006" key="13">
    <source>
        <dbReference type="Google" id="ProtNLM"/>
    </source>
</evidence>
<evidence type="ECO:0000313" key="11">
    <source>
        <dbReference type="EMBL" id="KAF3960657.1"/>
    </source>
</evidence>
<dbReference type="InterPro" id="IPR041118">
    <property type="entry name" value="Rx_N"/>
</dbReference>
<feature type="domain" description="R13L1/DRL21-like LRR repeat region" evidence="10">
    <location>
        <begin position="456"/>
        <end position="579"/>
    </location>
</feature>
<feature type="region of interest" description="Disordered" evidence="7">
    <location>
        <begin position="948"/>
        <end position="1067"/>
    </location>
</feature>
<dbReference type="SUPFAM" id="SSF52058">
    <property type="entry name" value="L domain-like"/>
    <property type="match status" value="1"/>
</dbReference>
<name>A0A8J4VKS1_9ROSI</name>
<dbReference type="InterPro" id="IPR038005">
    <property type="entry name" value="RX-like_CC"/>
</dbReference>
<gene>
    <name evidence="11" type="ORF">CMV_014645</name>
</gene>
<dbReference type="Proteomes" id="UP000737018">
    <property type="component" value="Unassembled WGS sequence"/>
</dbReference>
<feature type="domain" description="Disease resistance N-terminal" evidence="8">
    <location>
        <begin position="12"/>
        <end position="100"/>
    </location>
</feature>
<dbReference type="GO" id="GO:0005524">
    <property type="term" value="F:ATP binding"/>
    <property type="evidence" value="ECO:0007669"/>
    <property type="project" value="UniProtKB-KW"/>
</dbReference>
<accession>A0A8J4VKS1</accession>
<keyword evidence="12" id="KW-1185">Reference proteome</keyword>
<dbReference type="SUPFAM" id="SSF52047">
    <property type="entry name" value="RNI-like"/>
    <property type="match status" value="1"/>
</dbReference>
<dbReference type="GO" id="GO:0006952">
    <property type="term" value="P:defense response"/>
    <property type="evidence" value="ECO:0007669"/>
    <property type="project" value="UniProtKB-KW"/>
</dbReference>
<dbReference type="FunFam" id="1.10.10.10:FF:000322">
    <property type="entry name" value="Probable disease resistance protein At1g63360"/>
    <property type="match status" value="1"/>
</dbReference>
<dbReference type="Gene3D" id="1.20.5.4130">
    <property type="match status" value="1"/>
</dbReference>
<evidence type="ECO:0000259" key="8">
    <source>
        <dbReference type="Pfam" id="PF18052"/>
    </source>
</evidence>
<evidence type="ECO:0000256" key="1">
    <source>
        <dbReference type="ARBA" id="ARBA00022614"/>
    </source>
</evidence>
<feature type="compositionally biased region" description="Low complexity" evidence="7">
    <location>
        <begin position="1044"/>
        <end position="1053"/>
    </location>
</feature>
<evidence type="ECO:0000256" key="7">
    <source>
        <dbReference type="SAM" id="MobiDB-lite"/>
    </source>
</evidence>
<evidence type="ECO:0000259" key="10">
    <source>
        <dbReference type="Pfam" id="PF25019"/>
    </source>
</evidence>
<proteinExistence type="predicted"/>
<evidence type="ECO:0000256" key="2">
    <source>
        <dbReference type="ARBA" id="ARBA00022737"/>
    </source>
</evidence>
<keyword evidence="5" id="KW-0067">ATP-binding</keyword>
<dbReference type="OrthoDB" id="2973320at2759"/>
<keyword evidence="2" id="KW-0677">Repeat</keyword>
<feature type="domain" description="Disease resistance protein winged helix" evidence="9">
    <location>
        <begin position="202"/>
        <end position="269"/>
    </location>
</feature>
<protein>
    <recommendedName>
        <fullName evidence="13">Rx N-terminal domain-containing protein</fullName>
    </recommendedName>
</protein>
<reference evidence="11" key="1">
    <citation type="submission" date="2020-03" db="EMBL/GenBank/DDBJ databases">
        <title>Castanea mollissima Vanexum genome sequencing.</title>
        <authorList>
            <person name="Staton M."/>
        </authorList>
    </citation>
    <scope>NUCLEOTIDE SEQUENCE</scope>
    <source>
        <tissue evidence="11">Leaf</tissue>
    </source>
</reference>
<dbReference type="InterPro" id="IPR056789">
    <property type="entry name" value="LRR_R13L1-DRL21"/>
</dbReference>
<evidence type="ECO:0000259" key="9">
    <source>
        <dbReference type="Pfam" id="PF23559"/>
    </source>
</evidence>
<keyword evidence="1" id="KW-0433">Leucine-rich repeat</keyword>
<keyword evidence="3" id="KW-0547">Nucleotide-binding</keyword>
<feature type="compositionally biased region" description="Polar residues" evidence="7">
    <location>
        <begin position="1054"/>
        <end position="1066"/>
    </location>
</feature>
<feature type="compositionally biased region" description="Low complexity" evidence="7">
    <location>
        <begin position="960"/>
        <end position="983"/>
    </location>
</feature>
<keyword evidence="4" id="KW-0611">Plant defense</keyword>
<keyword evidence="6" id="KW-0175">Coiled coil</keyword>
<evidence type="ECO:0000256" key="4">
    <source>
        <dbReference type="ARBA" id="ARBA00022821"/>
    </source>
</evidence>
<dbReference type="PANTHER" id="PTHR36766:SF61">
    <property type="entry name" value="NB-ARC DOMAIN DISEASE RESISTANCE PROTEIN"/>
    <property type="match status" value="1"/>
</dbReference>
<dbReference type="Gene3D" id="3.80.10.10">
    <property type="entry name" value="Ribonuclease Inhibitor"/>
    <property type="match status" value="3"/>
</dbReference>
<dbReference type="PANTHER" id="PTHR36766">
    <property type="entry name" value="PLANT BROAD-SPECTRUM MILDEW RESISTANCE PROTEIN RPW8"/>
    <property type="match status" value="1"/>
</dbReference>
<feature type="coiled-coil region" evidence="6">
    <location>
        <begin position="1217"/>
        <end position="1327"/>
    </location>
</feature>
<dbReference type="Pfam" id="PF18052">
    <property type="entry name" value="Rx_N"/>
    <property type="match status" value="1"/>
</dbReference>
<dbReference type="InterPro" id="IPR058922">
    <property type="entry name" value="WHD_DRP"/>
</dbReference>
<dbReference type="EMBL" id="JRKL02002061">
    <property type="protein sequence ID" value="KAF3960657.1"/>
    <property type="molecule type" value="Genomic_DNA"/>
</dbReference>
<dbReference type="Pfam" id="PF23559">
    <property type="entry name" value="WHD_DRP"/>
    <property type="match status" value="1"/>
</dbReference>
<evidence type="ECO:0000256" key="6">
    <source>
        <dbReference type="SAM" id="Coils"/>
    </source>
</evidence>
<evidence type="ECO:0000256" key="3">
    <source>
        <dbReference type="ARBA" id="ARBA00022741"/>
    </source>
</evidence>
<sequence length="1340" mass="151551">MADPTSQVIKPVLSFILKTTTSLIKDEYSMVQGVKEEITNLESKLTSIQGVVEDAENKQVNDPHLKDWLRKLQEAASDAEDILDTFATEAYRWKQKQKERKIQPPLSKSEISYKRDAAQAIKKISERFDRIAKEKEAFHLDIKVNGGETQSPSYTGYFVDNEIWEIEDRNSGNDRPKILAILKLSYDHLPSHLKRCFSYCSLFPKAYTFHKEDLVKLWISQRFIQARGRETEEETGIAYFDELLIRSFFQVSVIEVKEKFNMHDLIHDLGLSISSPNCGLVNDNEPYSFSEQSRHVSLLGKDVEQPMLTIVENASKLRSLLFPSHYLKNFGQALEKVFRTLKYIRTLDLSSSMILELPSSIKELKLLRYLDLSRTEIKLLPKSICKLYNLETLKLLGCPWLFELPKDLGNLVNLRHLELDDLFWVKFSILPPKVGNLTNLHDWHAFQVGNKTGYGIEELKNMAYLSGTLHISKLENVDDVREAKMNEKKYLWKLVFEWSDRVVNTHDEATEKSVLEGLQPHSNLKELQIRHYRGNEFPAWMREGQLQNLISVTLNDCTNCKILTLGELPNLQLLYIKGMQELEKWPEVKCPSLSRLKFSNCPKLKELPEFFPNLRTLKIKRCTSLRALPVAPSLMFLKLIDNLVLEDWHEVRTTWVAVNGQGQRCWHQGSWFKLLELNVISCPKLQALPQHFSPQKLEISGCELLVALPQPQFAQRLQHLALDSCHDGTLVRAIPNTSSLYSLVISGISNLNSLPKWPQLPGLKALYIRDCKDLVSLSENVEGSLRALVSLKHLSVRNCPMLVTLTEELPATLECLSIGSCPLLQSLGPKEILKSLPSLQDLYIEDCPKLNSLPEDGLPSSLQHLQIHGCQLLTERCQKEDGGGPDWPKVMHIPDLEIDLPEVSSTTLPKKKPSAAAWCRRFLRSGGAIATEVNRSNSDVDKAVNEDLNEPKAEQEGTGSKESFPSTESKSSSTKDSSNGISKQASGLPQLVDEEEEKQETHLVPRSASKKVLEEKNITNPTSETIDNEDDDMESFYTSLGAKSETSPSTSSSVITDVQSQKTRPGQSEIDKALDIVKNVLATDFSSACHPGRSISLDSELELLCDLDENDGISVGMKFLVLQLSKDFKVLKSRYCQANDTIERCTNLIKPMAEIAFQLDANKQKFLELNSVEATIEESIIEAEAQINELQKKLDTFPLAEQHMHDKQTMSTDGKSISGAEGQINELKQKIDSLSISGAEEQINELKQKIDSLSISGAEGQINELKQNIDSLTKQKGKGKQEKKMLFTDAKKLKEKMDVAAKAEEEKKEAERIKREIEEKWSDYNKQFETLTCSGGMTFS</sequence>
<dbReference type="CDD" id="cd14798">
    <property type="entry name" value="RX-CC_like"/>
    <property type="match status" value="1"/>
</dbReference>
<comment type="caution">
    <text evidence="11">The sequence shown here is derived from an EMBL/GenBank/DDBJ whole genome shotgun (WGS) entry which is preliminary data.</text>
</comment>
<feature type="coiled-coil region" evidence="6">
    <location>
        <begin position="38"/>
        <end position="89"/>
    </location>
</feature>
<dbReference type="Gene3D" id="1.10.10.10">
    <property type="entry name" value="Winged helix-like DNA-binding domain superfamily/Winged helix DNA-binding domain"/>
    <property type="match status" value="1"/>
</dbReference>
<dbReference type="Pfam" id="PF25019">
    <property type="entry name" value="LRR_R13L1-DRL21"/>
    <property type="match status" value="1"/>
</dbReference>
<dbReference type="InterPro" id="IPR032675">
    <property type="entry name" value="LRR_dom_sf"/>
</dbReference>
<organism evidence="11 12">
    <name type="scientific">Castanea mollissima</name>
    <name type="common">Chinese chestnut</name>
    <dbReference type="NCBI Taxonomy" id="60419"/>
    <lineage>
        <taxon>Eukaryota</taxon>
        <taxon>Viridiplantae</taxon>
        <taxon>Streptophyta</taxon>
        <taxon>Embryophyta</taxon>
        <taxon>Tracheophyta</taxon>
        <taxon>Spermatophyta</taxon>
        <taxon>Magnoliopsida</taxon>
        <taxon>eudicotyledons</taxon>
        <taxon>Gunneridae</taxon>
        <taxon>Pentapetalae</taxon>
        <taxon>rosids</taxon>
        <taxon>fabids</taxon>
        <taxon>Fagales</taxon>
        <taxon>Fagaceae</taxon>
        <taxon>Castanea</taxon>
    </lineage>
</organism>
<dbReference type="InterPro" id="IPR036388">
    <property type="entry name" value="WH-like_DNA-bd_sf"/>
</dbReference>